<proteinExistence type="predicted"/>
<evidence type="ECO:0000313" key="1">
    <source>
        <dbReference type="EMBL" id="KAJ5703665.1"/>
    </source>
</evidence>
<keyword evidence="2" id="KW-1185">Reference proteome</keyword>
<comment type="caution">
    <text evidence="1">The sequence shown here is derived from an EMBL/GenBank/DDBJ whole genome shotgun (WGS) entry which is preliminary data.</text>
</comment>
<dbReference type="EMBL" id="JAQJAN010000021">
    <property type="protein sequence ID" value="KAJ5703665.1"/>
    <property type="molecule type" value="Genomic_DNA"/>
</dbReference>
<name>A0AAD6HAZ4_9EURO</name>
<protein>
    <submittedName>
        <fullName evidence="1">Uncharacterized protein</fullName>
    </submittedName>
</protein>
<accession>A0AAD6HAZ4</accession>
<dbReference type="Proteomes" id="UP001215712">
    <property type="component" value="Unassembled WGS sequence"/>
</dbReference>
<dbReference type="AlphaFoldDB" id="A0AAD6HAZ4"/>
<reference evidence="1" key="1">
    <citation type="journal article" date="2023" name="IMA Fungus">
        <title>Comparative genomic study of the Penicillium genus elucidates a diverse pangenome and 15 lateral gene transfer events.</title>
        <authorList>
            <person name="Petersen C."/>
            <person name="Sorensen T."/>
            <person name="Nielsen M.R."/>
            <person name="Sondergaard T.E."/>
            <person name="Sorensen J.L."/>
            <person name="Fitzpatrick D.A."/>
            <person name="Frisvad J.C."/>
            <person name="Nielsen K.L."/>
        </authorList>
    </citation>
    <scope>NUCLEOTIDE SEQUENCE</scope>
    <source>
        <strain evidence="1">IBT 17514</strain>
    </source>
</reference>
<sequence>MSSASCTLKISQPGGILGQEKGTWMVALTRVVLSLGAFEAFVAETAMKRAVHTNTTGEFIGLVMLWTAAQSALLLAPREQL</sequence>
<reference evidence="1" key="2">
    <citation type="submission" date="2023-01" db="EMBL/GenBank/DDBJ databases">
        <authorList>
            <person name="Petersen C."/>
        </authorList>
    </citation>
    <scope>NUCLEOTIDE SEQUENCE</scope>
    <source>
        <strain evidence="1">IBT 17514</strain>
    </source>
</reference>
<gene>
    <name evidence="1" type="ORF">N7493_011590</name>
</gene>
<evidence type="ECO:0000313" key="2">
    <source>
        <dbReference type="Proteomes" id="UP001215712"/>
    </source>
</evidence>
<organism evidence="1 2">
    <name type="scientific">Penicillium malachiteum</name>
    <dbReference type="NCBI Taxonomy" id="1324776"/>
    <lineage>
        <taxon>Eukaryota</taxon>
        <taxon>Fungi</taxon>
        <taxon>Dikarya</taxon>
        <taxon>Ascomycota</taxon>
        <taxon>Pezizomycotina</taxon>
        <taxon>Eurotiomycetes</taxon>
        <taxon>Eurotiomycetidae</taxon>
        <taxon>Eurotiales</taxon>
        <taxon>Aspergillaceae</taxon>
        <taxon>Penicillium</taxon>
    </lineage>
</organism>